<keyword evidence="1" id="KW-0812">Transmembrane</keyword>
<dbReference type="Gene3D" id="2.60.40.10">
    <property type="entry name" value="Immunoglobulins"/>
    <property type="match status" value="1"/>
</dbReference>
<dbReference type="AlphaFoldDB" id="A0A0G1CN61"/>
<name>A0A0G1CN61_9BACT</name>
<evidence type="ECO:0000313" key="3">
    <source>
        <dbReference type="Proteomes" id="UP000034050"/>
    </source>
</evidence>
<protein>
    <recommendedName>
        <fullName evidence="4">YtkA-like domain-containing protein</fullName>
    </recommendedName>
</protein>
<dbReference type="STRING" id="1618446.UV61_C0005G0005"/>
<keyword evidence="1" id="KW-1133">Transmembrane helix</keyword>
<gene>
    <name evidence="2" type="ORF">UV61_C0005G0005</name>
</gene>
<feature type="transmembrane region" description="Helical" evidence="1">
    <location>
        <begin position="6"/>
        <end position="26"/>
    </location>
</feature>
<proteinExistence type="predicted"/>
<keyword evidence="1" id="KW-0472">Membrane</keyword>
<evidence type="ECO:0000313" key="2">
    <source>
        <dbReference type="EMBL" id="KKS86984.1"/>
    </source>
</evidence>
<evidence type="ECO:0008006" key="4">
    <source>
        <dbReference type="Google" id="ProtNLM"/>
    </source>
</evidence>
<dbReference type="Proteomes" id="UP000034050">
    <property type="component" value="Unassembled WGS sequence"/>
</dbReference>
<reference evidence="2 3" key="1">
    <citation type="journal article" date="2015" name="Nature">
        <title>rRNA introns, odd ribosomes, and small enigmatic genomes across a large radiation of phyla.</title>
        <authorList>
            <person name="Brown C.T."/>
            <person name="Hug L.A."/>
            <person name="Thomas B.C."/>
            <person name="Sharon I."/>
            <person name="Castelle C.J."/>
            <person name="Singh A."/>
            <person name="Wilkins M.J."/>
            <person name="Williams K.H."/>
            <person name="Banfield J.F."/>
        </authorList>
    </citation>
    <scope>NUCLEOTIDE SEQUENCE [LARGE SCALE GENOMIC DNA]</scope>
</reference>
<sequence length="149" mass="16636">MSKTKINFTPWGILGVIVVLGLLWFYPKVNPKSKVANPTTKVTVTNEFSQPEQPFLAVTAEEKQAQQTFFLKIVNPIDQTTFKTNTITVSGKTVPLADVFVNEIDTKADASGNFRVSYSLELGDNYLIVGANDEFGNFKEYELMVYLAE</sequence>
<evidence type="ECO:0000256" key="1">
    <source>
        <dbReference type="SAM" id="Phobius"/>
    </source>
</evidence>
<dbReference type="InterPro" id="IPR013783">
    <property type="entry name" value="Ig-like_fold"/>
</dbReference>
<comment type="caution">
    <text evidence="2">The sequence shown here is derived from an EMBL/GenBank/DDBJ whole genome shotgun (WGS) entry which is preliminary data.</text>
</comment>
<organism evidence="2 3">
    <name type="scientific">Candidatus Gottesmanbacteria bacterium GW2011_GWB1_43_11</name>
    <dbReference type="NCBI Taxonomy" id="1618446"/>
    <lineage>
        <taxon>Bacteria</taxon>
        <taxon>Candidatus Gottesmaniibacteriota</taxon>
    </lineage>
</organism>
<dbReference type="EMBL" id="LCFD01000005">
    <property type="protein sequence ID" value="KKS86984.1"/>
    <property type="molecule type" value="Genomic_DNA"/>
</dbReference>
<accession>A0A0G1CN61</accession>